<keyword evidence="2" id="KW-0560">Oxidoreductase</keyword>
<dbReference type="SMART" id="SM00558">
    <property type="entry name" value="JmjC"/>
    <property type="match status" value="1"/>
</dbReference>
<evidence type="ECO:0000256" key="2">
    <source>
        <dbReference type="ARBA" id="ARBA00023002"/>
    </source>
</evidence>
<dbReference type="eggNOG" id="KOG1633">
    <property type="taxonomic scope" value="Eukaryota"/>
</dbReference>
<dbReference type="GO" id="GO:0046872">
    <property type="term" value="F:metal ion binding"/>
    <property type="evidence" value="ECO:0007669"/>
    <property type="project" value="UniProtKB-KW"/>
</dbReference>
<keyword evidence="7" id="KW-1185">Reference proteome</keyword>
<evidence type="ECO:0000256" key="5">
    <source>
        <dbReference type="ARBA" id="ARBA00023163"/>
    </source>
</evidence>
<dbReference type="InterPro" id="IPR050690">
    <property type="entry name" value="JHDM1_Histone_Demethylase"/>
</dbReference>
<dbReference type="STRING" id="1561998.A0A1I7U8U6"/>
<dbReference type="PROSITE" id="PS51184">
    <property type="entry name" value="JMJC"/>
    <property type="match status" value="1"/>
</dbReference>
<dbReference type="WBParaSite" id="Csp11.Scaffold629.g16028.t3">
    <property type="protein sequence ID" value="Csp11.Scaffold629.g16028.t3"/>
    <property type="gene ID" value="Csp11.Scaffold629.g16028"/>
</dbReference>
<evidence type="ECO:0000256" key="3">
    <source>
        <dbReference type="ARBA" id="ARBA00023004"/>
    </source>
</evidence>
<dbReference type="AlphaFoldDB" id="A0A1I7U8U6"/>
<dbReference type="Gene3D" id="2.60.120.650">
    <property type="entry name" value="Cupin"/>
    <property type="match status" value="1"/>
</dbReference>
<feature type="domain" description="JmjC" evidence="6">
    <location>
        <begin position="117"/>
        <end position="290"/>
    </location>
</feature>
<evidence type="ECO:0000313" key="8">
    <source>
        <dbReference type="WBParaSite" id="Csp11.Scaffold629.g16028.t3"/>
    </source>
</evidence>
<keyword evidence="3" id="KW-0408">Iron</keyword>
<dbReference type="Pfam" id="PF02373">
    <property type="entry name" value="JmjC"/>
    <property type="match status" value="1"/>
</dbReference>
<dbReference type="InterPro" id="IPR003347">
    <property type="entry name" value="JmjC_dom"/>
</dbReference>
<dbReference type="GO" id="GO:0016491">
    <property type="term" value="F:oxidoreductase activity"/>
    <property type="evidence" value="ECO:0007669"/>
    <property type="project" value="UniProtKB-KW"/>
</dbReference>
<sequence>MRQMEESNMTRIEPMELEIVSHFHPEAGYYPEEDTTSPQMTKEEWLEKISKLKKGALPFIKLFEKHEEEYMNNGSVRFHIWEDGTGYLEKLGDFSEIHLFKKTKGLGMVIPEDIGFETIGKLDEAVKLPHFVLLNSMIRRLEGIIGDKFMESGSENLKKKLESMPSYMKFLLLSMKNSYTDVHIDFSATSVFYHVHTGRKIFYVAPPTEENLKAYEEWERWEKGTEREVWLGKKLFDQWTRIEISAGQTLMMPSGFIHFVFTPEDCVVIGGNFLLDRFLKLQFRLSKLEESCLELYRTSPTGQINETHTFEGFRNVMWATIEFYLIPQLIENPKKKELIEMGMIFLEEMNAGQRISQDWYSEEEKKAILEKLKGVMPRVSNRRHLENLALEPVAKKPK</sequence>
<dbReference type="PANTHER" id="PTHR23123">
    <property type="entry name" value="PHD/F-BOX CONTAINING PROTEIN"/>
    <property type="match status" value="1"/>
</dbReference>
<organism evidence="7 8">
    <name type="scientific">Caenorhabditis tropicalis</name>
    <dbReference type="NCBI Taxonomy" id="1561998"/>
    <lineage>
        <taxon>Eukaryota</taxon>
        <taxon>Metazoa</taxon>
        <taxon>Ecdysozoa</taxon>
        <taxon>Nematoda</taxon>
        <taxon>Chromadorea</taxon>
        <taxon>Rhabditida</taxon>
        <taxon>Rhabditina</taxon>
        <taxon>Rhabditomorpha</taxon>
        <taxon>Rhabditoidea</taxon>
        <taxon>Rhabditidae</taxon>
        <taxon>Peloderinae</taxon>
        <taxon>Caenorhabditis</taxon>
    </lineage>
</organism>
<dbReference type="Proteomes" id="UP000095282">
    <property type="component" value="Unplaced"/>
</dbReference>
<reference evidence="8" key="1">
    <citation type="submission" date="2016-11" db="UniProtKB">
        <authorList>
            <consortium name="WormBaseParasite"/>
        </authorList>
    </citation>
    <scope>IDENTIFICATION</scope>
</reference>
<proteinExistence type="predicted"/>
<dbReference type="SUPFAM" id="SSF51197">
    <property type="entry name" value="Clavaminate synthase-like"/>
    <property type="match status" value="1"/>
</dbReference>
<evidence type="ECO:0000259" key="6">
    <source>
        <dbReference type="PROSITE" id="PS51184"/>
    </source>
</evidence>
<keyword evidence="4" id="KW-0805">Transcription regulation</keyword>
<evidence type="ECO:0000256" key="4">
    <source>
        <dbReference type="ARBA" id="ARBA00023015"/>
    </source>
</evidence>
<protein>
    <submittedName>
        <fullName evidence="8">JmjC domain-containing protein</fullName>
    </submittedName>
</protein>
<keyword evidence="1" id="KW-0479">Metal-binding</keyword>
<evidence type="ECO:0000313" key="7">
    <source>
        <dbReference type="Proteomes" id="UP000095282"/>
    </source>
</evidence>
<accession>A0A1I7U8U6</accession>
<name>A0A1I7U8U6_9PELO</name>
<keyword evidence="5" id="KW-0804">Transcription</keyword>
<evidence type="ECO:0000256" key="1">
    <source>
        <dbReference type="ARBA" id="ARBA00022723"/>
    </source>
</evidence>